<dbReference type="PRINTS" id="PR00018">
    <property type="entry name" value="KRINGLE"/>
</dbReference>
<dbReference type="GO" id="GO:0004714">
    <property type="term" value="F:transmembrane receptor protein tyrosine kinase activity"/>
    <property type="evidence" value="ECO:0007669"/>
    <property type="project" value="UniProtKB-ARBA"/>
</dbReference>
<dbReference type="EMBL" id="KN123809">
    <property type="protein sequence ID" value="KFO23188.1"/>
    <property type="molecule type" value="Genomic_DNA"/>
</dbReference>
<keyword evidence="13" id="KW-0325">Glycoprotein</keyword>
<evidence type="ECO:0000256" key="8">
    <source>
        <dbReference type="ARBA" id="ARBA00022840"/>
    </source>
</evidence>
<dbReference type="GO" id="GO:0043235">
    <property type="term" value="C:receptor complex"/>
    <property type="evidence" value="ECO:0007669"/>
    <property type="project" value="TreeGrafter"/>
</dbReference>
<evidence type="ECO:0000313" key="22">
    <source>
        <dbReference type="EMBL" id="KFO23188.1"/>
    </source>
</evidence>
<name>A0A091CY85_FUKDA</name>
<dbReference type="GO" id="GO:0016055">
    <property type="term" value="P:Wnt signaling pathway"/>
    <property type="evidence" value="ECO:0007669"/>
    <property type="project" value="UniProtKB-KW"/>
</dbReference>
<keyword evidence="3 15" id="KW-0420">Kringle</keyword>
<keyword evidence="5 17" id="KW-0812">Transmembrane</keyword>
<dbReference type="FunFam" id="2.60.40.10:FF:000242">
    <property type="entry name" value="Inactive tyrosine-protein kinase transmembrane receptor ROR1"/>
    <property type="match status" value="1"/>
</dbReference>
<dbReference type="InterPro" id="IPR036179">
    <property type="entry name" value="Ig-like_dom_sf"/>
</dbReference>
<dbReference type="GO" id="GO:0048839">
    <property type="term" value="P:inner ear development"/>
    <property type="evidence" value="ECO:0007669"/>
    <property type="project" value="UniProtKB-ARBA"/>
</dbReference>
<evidence type="ECO:0000256" key="1">
    <source>
        <dbReference type="ARBA" id="ARBA00004479"/>
    </source>
</evidence>
<dbReference type="Pfam" id="PF01392">
    <property type="entry name" value="Fz"/>
    <property type="match status" value="1"/>
</dbReference>
<dbReference type="SUPFAM" id="SSF57440">
    <property type="entry name" value="Kringle-like"/>
    <property type="match status" value="1"/>
</dbReference>
<evidence type="ECO:0000256" key="6">
    <source>
        <dbReference type="ARBA" id="ARBA00022729"/>
    </source>
</evidence>
<evidence type="ECO:0000313" key="23">
    <source>
        <dbReference type="Proteomes" id="UP000028990"/>
    </source>
</evidence>
<dbReference type="InterPro" id="IPR000001">
    <property type="entry name" value="Kringle"/>
</dbReference>
<feature type="compositionally biased region" description="Low complexity" evidence="16">
    <location>
        <begin position="1051"/>
        <end position="1060"/>
    </location>
</feature>
<dbReference type="PRINTS" id="PR00109">
    <property type="entry name" value="TYRKINASE"/>
</dbReference>
<feature type="region of interest" description="Disordered" evidence="16">
    <location>
        <begin position="1131"/>
        <end position="1187"/>
    </location>
</feature>
<evidence type="ECO:0000256" key="15">
    <source>
        <dbReference type="PROSITE-ProRule" id="PRU00121"/>
    </source>
</evidence>
<keyword evidence="11" id="KW-1015">Disulfide bond</keyword>
<dbReference type="InterPro" id="IPR001245">
    <property type="entry name" value="Ser-Thr/Tyr_kinase_cat_dom"/>
</dbReference>
<evidence type="ECO:0000256" key="17">
    <source>
        <dbReference type="SAM" id="Phobius"/>
    </source>
</evidence>
<dbReference type="PROSITE" id="PS00021">
    <property type="entry name" value="KRINGLE_1"/>
    <property type="match status" value="1"/>
</dbReference>
<dbReference type="PANTHER" id="PTHR24416">
    <property type="entry name" value="TYROSINE-PROTEIN KINASE RECEPTOR"/>
    <property type="match status" value="1"/>
</dbReference>
<dbReference type="SUPFAM" id="SSF56112">
    <property type="entry name" value="Protein kinase-like (PK-like)"/>
    <property type="match status" value="1"/>
</dbReference>
<accession>A0A091CY85</accession>
<feature type="region of interest" description="Disordered" evidence="16">
    <location>
        <begin position="1051"/>
        <end position="1077"/>
    </location>
</feature>
<dbReference type="FunFam" id="2.40.20.10:FF:000003">
    <property type="entry name" value="Inactive tyrosine-protein kinase transmembrane receptor ROR1"/>
    <property type="match status" value="1"/>
</dbReference>
<dbReference type="SMART" id="SM00409">
    <property type="entry name" value="IG"/>
    <property type="match status" value="1"/>
</dbReference>
<dbReference type="PROSITE" id="PS00109">
    <property type="entry name" value="PROTEIN_KINASE_TYR"/>
    <property type="match status" value="1"/>
</dbReference>
<feature type="compositionally biased region" description="Low complexity" evidence="16">
    <location>
        <begin position="1152"/>
        <end position="1162"/>
    </location>
</feature>
<dbReference type="CDD" id="cd07467">
    <property type="entry name" value="CRD_TK_ROR1"/>
    <property type="match status" value="1"/>
</dbReference>
<dbReference type="Pfam" id="PF00051">
    <property type="entry name" value="Kringle"/>
    <property type="match status" value="1"/>
</dbReference>
<keyword evidence="22" id="KW-0808">Transferase</keyword>
<dbReference type="InterPro" id="IPR013806">
    <property type="entry name" value="Kringle-like"/>
</dbReference>
<dbReference type="InterPro" id="IPR013783">
    <property type="entry name" value="Ig-like_fold"/>
</dbReference>
<feature type="domain" description="Ig-like" evidence="21">
    <location>
        <begin position="334"/>
        <end position="439"/>
    </location>
</feature>
<dbReference type="eggNOG" id="KOG1026">
    <property type="taxonomic scope" value="Eukaryota"/>
</dbReference>
<feature type="region of interest" description="Disordered" evidence="16">
    <location>
        <begin position="162"/>
        <end position="194"/>
    </location>
</feature>
<keyword evidence="2" id="KW-0597">Phosphoprotein</keyword>
<keyword evidence="7" id="KW-0547">Nucleotide-binding</keyword>
<feature type="domain" description="FZ" evidence="19">
    <location>
        <begin position="463"/>
        <end position="597"/>
    </location>
</feature>
<evidence type="ECO:0000259" key="18">
    <source>
        <dbReference type="PROSITE" id="PS50011"/>
    </source>
</evidence>
<feature type="domain" description="Kringle" evidence="20">
    <location>
        <begin position="610"/>
        <end position="689"/>
    </location>
</feature>
<keyword evidence="14" id="KW-0393">Immunoglobulin domain</keyword>
<keyword evidence="23" id="KW-1185">Reference proteome</keyword>
<evidence type="ECO:0000256" key="13">
    <source>
        <dbReference type="ARBA" id="ARBA00023180"/>
    </source>
</evidence>
<evidence type="ECO:0000256" key="4">
    <source>
        <dbReference type="ARBA" id="ARBA00022687"/>
    </source>
</evidence>
<dbReference type="SMART" id="SM00408">
    <property type="entry name" value="IGc2"/>
    <property type="match status" value="1"/>
</dbReference>
<dbReference type="InterPro" id="IPR038178">
    <property type="entry name" value="Kringle_sf"/>
</dbReference>
<evidence type="ECO:0000259" key="20">
    <source>
        <dbReference type="PROSITE" id="PS50070"/>
    </source>
</evidence>
<proteinExistence type="predicted"/>
<dbReference type="PANTHER" id="PTHR24416:SF134">
    <property type="entry name" value="INACTIVE TYROSINE-PROTEIN KINASE TRANSMEMBRANE RECEPTOR ROR1"/>
    <property type="match status" value="1"/>
</dbReference>
<dbReference type="CDD" id="cd05090">
    <property type="entry name" value="PTKc_Ror1"/>
    <property type="match status" value="1"/>
</dbReference>
<evidence type="ECO:0000256" key="14">
    <source>
        <dbReference type="ARBA" id="ARBA00023319"/>
    </source>
</evidence>
<dbReference type="PROSITE" id="PS50011">
    <property type="entry name" value="PROTEIN_KINASE_DOM"/>
    <property type="match status" value="1"/>
</dbReference>
<evidence type="ECO:0000256" key="10">
    <source>
        <dbReference type="ARBA" id="ARBA00023136"/>
    </source>
</evidence>
<dbReference type="PROSITE" id="PS50070">
    <property type="entry name" value="KRINGLE_2"/>
    <property type="match status" value="1"/>
</dbReference>
<dbReference type="GO" id="GO:0043123">
    <property type="term" value="P:positive regulation of canonical NF-kappaB signal transduction"/>
    <property type="evidence" value="ECO:0007669"/>
    <property type="project" value="TreeGrafter"/>
</dbReference>
<dbReference type="InterPro" id="IPR050122">
    <property type="entry name" value="RTK"/>
</dbReference>
<dbReference type="InterPro" id="IPR008266">
    <property type="entry name" value="Tyr_kinase_AS"/>
</dbReference>
<evidence type="ECO:0000256" key="3">
    <source>
        <dbReference type="ARBA" id="ARBA00022572"/>
    </source>
</evidence>
<dbReference type="InterPro" id="IPR007110">
    <property type="entry name" value="Ig-like_dom"/>
</dbReference>
<keyword evidence="9 17" id="KW-1133">Transmembrane helix</keyword>
<dbReference type="Proteomes" id="UP000028990">
    <property type="component" value="Unassembled WGS sequence"/>
</dbReference>
<keyword evidence="8" id="KW-0067">ATP-binding</keyword>
<dbReference type="Gene3D" id="1.10.510.10">
    <property type="entry name" value="Transferase(Phosphotransferase) domain 1"/>
    <property type="match status" value="1"/>
</dbReference>
<dbReference type="InterPro" id="IPR000719">
    <property type="entry name" value="Prot_kinase_dom"/>
</dbReference>
<feature type="compositionally biased region" description="Polar residues" evidence="16">
    <location>
        <begin position="1061"/>
        <end position="1077"/>
    </location>
</feature>
<dbReference type="Gene3D" id="1.10.2000.10">
    <property type="entry name" value="Frizzled cysteine-rich domain"/>
    <property type="match status" value="1"/>
</dbReference>
<dbReference type="InterPro" id="IPR003599">
    <property type="entry name" value="Ig_sub"/>
</dbReference>
<dbReference type="Gene3D" id="2.40.20.10">
    <property type="entry name" value="Plasminogen Kringle 4"/>
    <property type="match status" value="1"/>
</dbReference>
<dbReference type="Pfam" id="PF07714">
    <property type="entry name" value="PK_Tyr_Ser-Thr"/>
    <property type="match status" value="1"/>
</dbReference>
<dbReference type="PROSITE" id="PS50835">
    <property type="entry name" value="IG_LIKE"/>
    <property type="match status" value="1"/>
</dbReference>
<protein>
    <submittedName>
        <fullName evidence="22">Tyrosine-protein kinase transmembrane receptor ROR1</fullName>
    </submittedName>
</protein>
<reference evidence="22 23" key="1">
    <citation type="submission" date="2013-11" db="EMBL/GenBank/DDBJ databases">
        <title>The Damaraland mole rat (Fukomys damarensis) genome and evolution of African mole rats.</title>
        <authorList>
            <person name="Gladyshev V.N."/>
            <person name="Fang X."/>
        </authorList>
    </citation>
    <scope>NUCLEOTIDE SEQUENCE [LARGE SCALE GENOMIC DNA]</scope>
    <source>
        <tissue evidence="22">Liver</tissue>
    </source>
</reference>
<dbReference type="InterPro" id="IPR018056">
    <property type="entry name" value="Kringle_CS"/>
</dbReference>
<evidence type="ECO:0000259" key="19">
    <source>
        <dbReference type="PROSITE" id="PS50038"/>
    </source>
</evidence>
<comment type="caution">
    <text evidence="15">Lacks conserved residue(s) required for the propagation of feature annotation.</text>
</comment>
<dbReference type="SUPFAM" id="SSF48726">
    <property type="entry name" value="Immunoglobulin"/>
    <property type="match status" value="1"/>
</dbReference>
<dbReference type="Gene3D" id="3.30.200.20">
    <property type="entry name" value="Phosphorylase Kinase, domain 1"/>
    <property type="match status" value="1"/>
</dbReference>
<dbReference type="GO" id="GO:0005524">
    <property type="term" value="F:ATP binding"/>
    <property type="evidence" value="ECO:0007669"/>
    <property type="project" value="UniProtKB-KW"/>
</dbReference>
<dbReference type="FunFam" id="1.10.2000.10:FF:000002">
    <property type="entry name" value="Inactive tyrosine-protein kinase transmembrane receptor ROR1"/>
    <property type="match status" value="1"/>
</dbReference>
<evidence type="ECO:0000256" key="7">
    <source>
        <dbReference type="ARBA" id="ARBA00022741"/>
    </source>
</evidence>
<evidence type="ECO:0000259" key="21">
    <source>
        <dbReference type="PROSITE" id="PS50835"/>
    </source>
</evidence>
<evidence type="ECO:0000256" key="11">
    <source>
        <dbReference type="ARBA" id="ARBA00023157"/>
    </source>
</evidence>
<dbReference type="CDD" id="cd00108">
    <property type="entry name" value="KR"/>
    <property type="match status" value="1"/>
</dbReference>
<dbReference type="InterPro" id="IPR003598">
    <property type="entry name" value="Ig_sub2"/>
</dbReference>
<dbReference type="Pfam" id="PF07679">
    <property type="entry name" value="I-set"/>
    <property type="match status" value="1"/>
</dbReference>
<dbReference type="GO" id="GO:0017147">
    <property type="term" value="F:Wnt-protein binding"/>
    <property type="evidence" value="ECO:0007669"/>
    <property type="project" value="TreeGrafter"/>
</dbReference>
<dbReference type="AlphaFoldDB" id="A0A091CY85"/>
<keyword evidence="10 17" id="KW-0472">Membrane</keyword>
<organism evidence="22 23">
    <name type="scientific">Fukomys damarensis</name>
    <name type="common">Damaraland mole rat</name>
    <name type="synonym">Cryptomys damarensis</name>
    <dbReference type="NCBI Taxonomy" id="885580"/>
    <lineage>
        <taxon>Eukaryota</taxon>
        <taxon>Metazoa</taxon>
        <taxon>Chordata</taxon>
        <taxon>Craniata</taxon>
        <taxon>Vertebrata</taxon>
        <taxon>Euteleostomi</taxon>
        <taxon>Mammalia</taxon>
        <taxon>Eutheria</taxon>
        <taxon>Euarchontoglires</taxon>
        <taxon>Glires</taxon>
        <taxon>Rodentia</taxon>
        <taxon>Hystricomorpha</taxon>
        <taxon>Bathyergidae</taxon>
        <taxon>Fukomys</taxon>
    </lineage>
</organism>
<dbReference type="InterPro" id="IPR036790">
    <property type="entry name" value="Frizzled_dom_sf"/>
</dbReference>
<dbReference type="GO" id="GO:0005886">
    <property type="term" value="C:plasma membrane"/>
    <property type="evidence" value="ECO:0007669"/>
    <property type="project" value="TreeGrafter"/>
</dbReference>
<evidence type="ECO:0000256" key="12">
    <source>
        <dbReference type="ARBA" id="ARBA00023170"/>
    </source>
</evidence>
<evidence type="ECO:0000256" key="5">
    <source>
        <dbReference type="ARBA" id="ARBA00022692"/>
    </source>
</evidence>
<dbReference type="STRING" id="885580.ENSFDAP00000017303"/>
<evidence type="ECO:0000256" key="16">
    <source>
        <dbReference type="SAM" id="MobiDB-lite"/>
    </source>
</evidence>
<gene>
    <name evidence="22" type="ORF">H920_15353</name>
</gene>
<dbReference type="PROSITE" id="PS50038">
    <property type="entry name" value="FZ"/>
    <property type="match status" value="1"/>
</dbReference>
<feature type="region of interest" description="Disordered" evidence="16">
    <location>
        <begin position="1206"/>
        <end position="1235"/>
    </location>
</feature>
<feature type="domain" description="Protein kinase" evidence="18">
    <location>
        <begin position="771"/>
        <end position="1044"/>
    </location>
</feature>
<evidence type="ECO:0000256" key="2">
    <source>
        <dbReference type="ARBA" id="ARBA00022553"/>
    </source>
</evidence>
<evidence type="ECO:0000256" key="9">
    <source>
        <dbReference type="ARBA" id="ARBA00022989"/>
    </source>
</evidence>
<keyword evidence="12 22" id="KW-0675">Receptor</keyword>
<feature type="transmembrane region" description="Helical" evidence="17">
    <location>
        <begin position="702"/>
        <end position="723"/>
    </location>
</feature>
<dbReference type="InterPro" id="IPR013098">
    <property type="entry name" value="Ig_I-set"/>
</dbReference>
<dbReference type="InterPro" id="IPR011009">
    <property type="entry name" value="Kinase-like_dom_sf"/>
</dbReference>
<dbReference type="SMART" id="SM00130">
    <property type="entry name" value="KR"/>
    <property type="match status" value="1"/>
</dbReference>
<dbReference type="FunFam" id="3.30.200.20:FF:000139">
    <property type="entry name" value="inactive tyrosine-protein kinase transmembrane receptor ROR1"/>
    <property type="match status" value="1"/>
</dbReference>
<comment type="subcellular location">
    <subcellularLocation>
        <location evidence="1">Membrane</location>
        <topology evidence="1">Single-pass type I membrane protein</topology>
    </subcellularLocation>
</comment>
<dbReference type="FunFam" id="1.10.510.10:FF:000116">
    <property type="entry name" value="inactive tyrosine-protein kinase transmembrane receptor ROR1"/>
    <property type="match status" value="1"/>
</dbReference>
<keyword evidence="6" id="KW-0732">Signal</keyword>
<feature type="compositionally biased region" description="Polar residues" evidence="16">
    <location>
        <begin position="1163"/>
        <end position="1178"/>
    </location>
</feature>
<keyword evidence="4" id="KW-0879">Wnt signaling pathway</keyword>
<dbReference type="InterPro" id="IPR020067">
    <property type="entry name" value="Frizzled_dom"/>
</dbReference>
<dbReference type="Gene3D" id="2.60.40.10">
    <property type="entry name" value="Immunoglobulins"/>
    <property type="match status" value="1"/>
</dbReference>
<sequence length="1235" mass="135590">MVTSVFLAGERSCSLQGPWPTSSALQEPVEPVTARVLLCGKEVSFVLPETSVSISQARVPPGSGRCETLLCDLCLNPGSGVGPFPGFLLDADRAVRAPLPLLCWLLSERPSTRAPGTPSARPWEGDAKVQPAAQRLRKQTAQLFDGSPRHKVKMTPEMVQFQRPSKQLKKPKTSGQAAVAAETRGEKGSGNPRILHPWSFVKPYTAHLRKSSAEKLAVFQRKELPCTNSSDDESDFGHDDSTLRPQGVKAPMLALCTVLLGTVGDLPALLSVRALSVEPAEGVDSPAPPPVSGLASPLNTVWTVLAGVPSFGIWCDSVYRVSGDLHVFSVLLFPVVELTPESEHNLYVCARAYSYLTLNEPMNNITTSLGQTAELHCKVSGSPPPSIRWFKNDAPVVQEPRRVSFRATSYGSRLRIRNLDTTDTGYFQCVATNGKKVVSTTGVLFVKFGPPPTASPGSSDEYEEDGFCQPYRGIACARFIGNRTVYMESLHMQGEIENQITAAFTMIGTSSHLSDKCSQFAIPSLCHYAFPYCDETSAVPKPRDLCRDECEILENVLCQTEYIFARSNPMILMRLKLPNCEDLPQPESPEAAHCIRIGVPMADPINKNHKCYNSTGVDYRGTVSVTKSGRQCQPWNSQYPHTHTFTALRFPELNGGHSYCRNPGNQKEAPWCFTLDENFKSDLCDIPACDSKDSKEKNKMEILYILVPSVAIPLAIAFLFFFICVCRNNQKSSSPPVQRQPKHVRGQNVEMSMLNAYKPKSKAKELPLSAVRFMEELGECAVGKVYKGHLYLPGMDHAQLVAIKTLKDCNSPQQWAEFQQEASLLAELQHPNVVCLLGAVTQEQPVCLLFEFLNQGDLREFLIMRSPHSDVGCSSDEDGTVRSSLDHGDFLHIAVQIAAGMEYLSGRFFVHKDLAARNVLMGEQLHVKISDLGLSREIYSADYYRVQSKALLPIRWMPPEAIVYGKFSSDSDIWSFGVVLWEIFSFGLQPYYGFSNQEVIEMVRKRQLLPCSEDCPPRMYSLMTECWNEVPSRRPRFKDIHVRLRSWEGLSSHTSSTTPSGGNATTQTTSLSASPVSNLSNPRFPGYMFPSQGLPAQGQITGFIGPPIPQNQRFIPINGYPIPPGYAAFPAAHYQPTGPPRGIQHCPPPKSRSPSSASGSTSTGHVTSLPSSGSNQEANIPLLPHLSLPSHPGGMGLAVFGSKSQKPYKVDSKQPSLLGDPGVHGHSESMISAEL</sequence>
<keyword evidence="22" id="KW-0418">Kinase</keyword>